<evidence type="ECO:0000313" key="1">
    <source>
        <dbReference type="EMBL" id="VUZ57779.1"/>
    </source>
</evidence>
<dbReference type="AlphaFoldDB" id="A0A564ZEJ8"/>
<accession>A0A564ZEJ8</accession>
<dbReference type="EMBL" id="CABIJS010000719">
    <property type="protein sequence ID" value="VUZ57779.1"/>
    <property type="molecule type" value="Genomic_DNA"/>
</dbReference>
<protein>
    <submittedName>
        <fullName evidence="1">Uncharacterized protein</fullName>
    </submittedName>
</protein>
<organism evidence="1 2">
    <name type="scientific">Hymenolepis diminuta</name>
    <name type="common">Rat tapeworm</name>
    <dbReference type="NCBI Taxonomy" id="6216"/>
    <lineage>
        <taxon>Eukaryota</taxon>
        <taxon>Metazoa</taxon>
        <taxon>Spiralia</taxon>
        <taxon>Lophotrochozoa</taxon>
        <taxon>Platyhelminthes</taxon>
        <taxon>Cestoda</taxon>
        <taxon>Eucestoda</taxon>
        <taxon>Cyclophyllidea</taxon>
        <taxon>Hymenolepididae</taxon>
        <taxon>Hymenolepis</taxon>
    </lineage>
</organism>
<dbReference type="Gene3D" id="1.10.10.10">
    <property type="entry name" value="Winged helix-like DNA-binding domain superfamily/Winged helix DNA-binding domain"/>
    <property type="match status" value="1"/>
</dbReference>
<evidence type="ECO:0000313" key="2">
    <source>
        <dbReference type="Proteomes" id="UP000321570"/>
    </source>
</evidence>
<sequence length="119" mass="14292">MEEEELCPLNWLEKYKLPSLSMTDEFEYCFNPSNSNKYFSFSQMAFLAIENSSRKYQKFSAIVSFCIRNFTEGISFEAWKLHLKQTLISNPAFIECFDDLNSKEDTYNDSIWTYRFEYR</sequence>
<keyword evidence="2" id="KW-1185">Reference proteome</keyword>
<name>A0A564ZEJ8_HYMDI</name>
<reference evidence="1 2" key="1">
    <citation type="submission" date="2019-07" db="EMBL/GenBank/DDBJ databases">
        <authorList>
            <person name="Jastrzebski P J."/>
            <person name="Paukszto L."/>
            <person name="Jastrzebski P J."/>
        </authorList>
    </citation>
    <scope>NUCLEOTIDE SEQUENCE [LARGE SCALE GENOMIC DNA]</scope>
    <source>
        <strain evidence="1 2">WMS-il1</strain>
    </source>
</reference>
<feature type="non-terminal residue" evidence="1">
    <location>
        <position position="119"/>
    </location>
</feature>
<proteinExistence type="predicted"/>
<gene>
    <name evidence="1" type="ORF">WMSIL1_LOCUS15022</name>
</gene>
<dbReference type="Proteomes" id="UP000321570">
    <property type="component" value="Unassembled WGS sequence"/>
</dbReference>
<dbReference type="InterPro" id="IPR036388">
    <property type="entry name" value="WH-like_DNA-bd_sf"/>
</dbReference>